<dbReference type="EMBL" id="VOAH01000003">
    <property type="protein sequence ID" value="TVP41382.1"/>
    <property type="molecule type" value="Genomic_DNA"/>
</dbReference>
<dbReference type="AlphaFoldDB" id="A0A557SXR1"/>
<gene>
    <name evidence="2" type="ORF">NARC_30096</name>
</gene>
<reference evidence="2 3" key="1">
    <citation type="journal article" date="2019" name="Front. Microbiol.">
        <title>Ammonia Oxidation by the Arctic Terrestrial Thaumarchaeote Candidatus Nitrosocosmicus arcticus Is Stimulated by Increasing Temperatures.</title>
        <authorList>
            <person name="Alves R.J.E."/>
            <person name="Kerou M."/>
            <person name="Zappe A."/>
            <person name="Bittner R."/>
            <person name="Abby S.S."/>
            <person name="Schmidt H.A."/>
            <person name="Pfeifer K."/>
            <person name="Schleper C."/>
        </authorList>
    </citation>
    <scope>NUCLEOTIDE SEQUENCE [LARGE SCALE GENOMIC DNA]</scope>
    <source>
        <strain evidence="2 3">Kfb</strain>
    </source>
</reference>
<name>A0A557SXR1_9ARCH</name>
<organism evidence="2 3">
    <name type="scientific">Candidatus Nitrosocosmicus arcticus</name>
    <dbReference type="NCBI Taxonomy" id="2035267"/>
    <lineage>
        <taxon>Archaea</taxon>
        <taxon>Nitrososphaerota</taxon>
        <taxon>Nitrososphaeria</taxon>
        <taxon>Nitrososphaerales</taxon>
        <taxon>Nitrososphaeraceae</taxon>
        <taxon>Candidatus Nitrosocosmicus</taxon>
    </lineage>
</organism>
<dbReference type="OrthoDB" id="374567at2157"/>
<dbReference type="RefSeq" id="WP_144728818.1">
    <property type="nucleotide sequence ID" value="NZ_ML675579.1"/>
</dbReference>
<dbReference type="Proteomes" id="UP000315289">
    <property type="component" value="Unassembled WGS sequence"/>
</dbReference>
<proteinExistence type="predicted"/>
<comment type="caution">
    <text evidence="2">The sequence shown here is derived from an EMBL/GenBank/DDBJ whole genome shotgun (WGS) entry which is preliminary data.</text>
</comment>
<accession>A0A557SXR1</accession>
<feature type="region of interest" description="Disordered" evidence="1">
    <location>
        <begin position="37"/>
        <end position="60"/>
    </location>
</feature>
<protein>
    <submittedName>
        <fullName evidence="2">Uncharacterized protein</fullName>
    </submittedName>
</protein>
<keyword evidence="3" id="KW-1185">Reference proteome</keyword>
<evidence type="ECO:0000313" key="3">
    <source>
        <dbReference type="Proteomes" id="UP000315289"/>
    </source>
</evidence>
<evidence type="ECO:0000256" key="1">
    <source>
        <dbReference type="SAM" id="MobiDB-lite"/>
    </source>
</evidence>
<sequence length="94" mass="10004">MNNKVLTVFFIILTLSIGLVSENLPLSSYAQNNALYQNGNGDSEQEIEQSQLSGQDDQVVSGDSTIASGNSALCQTMENSVDVSSVCPPRVGYT</sequence>
<evidence type="ECO:0000313" key="2">
    <source>
        <dbReference type="EMBL" id="TVP41382.1"/>
    </source>
</evidence>